<dbReference type="InterPro" id="IPR006748">
    <property type="entry name" value="NH2Glyco/OHUrea_AB-resist_kin"/>
</dbReference>
<dbReference type="Proteomes" id="UP001501447">
    <property type="component" value="Unassembled WGS sequence"/>
</dbReference>
<dbReference type="InterPro" id="IPR011009">
    <property type="entry name" value="Kinase-like_dom_sf"/>
</dbReference>
<protein>
    <submittedName>
        <fullName evidence="1">Aminoglycoside phosphotransferase family protein</fullName>
    </submittedName>
</protein>
<comment type="caution">
    <text evidence="1">The sequence shown here is derived from an EMBL/GenBank/DDBJ whole genome shotgun (WGS) entry which is preliminary data.</text>
</comment>
<organism evidence="1 2">
    <name type="scientific">Streptomyces axinellae</name>
    <dbReference type="NCBI Taxonomy" id="552788"/>
    <lineage>
        <taxon>Bacteria</taxon>
        <taxon>Bacillati</taxon>
        <taxon>Actinomycetota</taxon>
        <taxon>Actinomycetes</taxon>
        <taxon>Kitasatosporales</taxon>
        <taxon>Streptomycetaceae</taxon>
        <taxon>Streptomyces</taxon>
    </lineage>
</organism>
<gene>
    <name evidence="1" type="ORF">GCM10009863_61430</name>
</gene>
<dbReference type="RefSeq" id="WP_344570333.1">
    <property type="nucleotide sequence ID" value="NZ_BAAARJ010000027.1"/>
</dbReference>
<sequence length="320" mass="34250">MAPAVPFDPPQRLVRALAAQPDAEWAAAGPAWLAETPRLLGRWLERWELSLERIVSPGGRSSVTALVRQADGSPATLKLLAPDGAPAPVRAAREHEALTAWHGLGAVQVLRAAPEEGVLLLERLRREVSLRSLPEAKATLEAVSVVRRLWVPVAPGHGFETVAAHTGTEAALMRSAVPLDAEPLVAAALEARETLLAEPPEGRPVLLHGDFRQGAVLASSSPPGSGERAPWLTVGPDPLVGEPAFDLARLARDRLHDLMAASGAAAQTRRRIHKLADSLDVPRERVRLWALYRAVESAVRQAAGGSRADAEMLLEFAAWL</sequence>
<keyword evidence="2" id="KW-1185">Reference proteome</keyword>
<proteinExistence type="predicted"/>
<dbReference type="Pfam" id="PF04655">
    <property type="entry name" value="APH_6_hur"/>
    <property type="match status" value="1"/>
</dbReference>
<reference evidence="2" key="1">
    <citation type="journal article" date="2019" name="Int. J. Syst. Evol. Microbiol.">
        <title>The Global Catalogue of Microorganisms (GCM) 10K type strain sequencing project: providing services to taxonomists for standard genome sequencing and annotation.</title>
        <authorList>
            <consortium name="The Broad Institute Genomics Platform"/>
            <consortium name="The Broad Institute Genome Sequencing Center for Infectious Disease"/>
            <person name="Wu L."/>
            <person name="Ma J."/>
        </authorList>
    </citation>
    <scope>NUCLEOTIDE SEQUENCE [LARGE SCALE GENOMIC DNA]</scope>
    <source>
        <strain evidence="2">JCM 16373</strain>
    </source>
</reference>
<evidence type="ECO:0000313" key="1">
    <source>
        <dbReference type="EMBL" id="GAA2636578.1"/>
    </source>
</evidence>
<dbReference type="EMBL" id="BAAARJ010000027">
    <property type="protein sequence ID" value="GAA2636578.1"/>
    <property type="molecule type" value="Genomic_DNA"/>
</dbReference>
<accession>A0ABP6DA05</accession>
<dbReference type="SUPFAM" id="SSF56112">
    <property type="entry name" value="Protein kinase-like (PK-like)"/>
    <property type="match status" value="1"/>
</dbReference>
<evidence type="ECO:0000313" key="2">
    <source>
        <dbReference type="Proteomes" id="UP001501447"/>
    </source>
</evidence>
<name>A0ABP6DA05_9ACTN</name>